<dbReference type="Proteomes" id="UP000659047">
    <property type="component" value="Unassembled WGS sequence"/>
</dbReference>
<evidence type="ECO:0000313" key="2">
    <source>
        <dbReference type="EMBL" id="MBK4714748.1"/>
    </source>
</evidence>
<gene>
    <name evidence="2" type="ORF">JJB97_05270</name>
</gene>
<comment type="caution">
    <text evidence="2">The sequence shown here is derived from an EMBL/GenBank/DDBJ whole genome shotgun (WGS) entry which is preliminary data.</text>
</comment>
<keyword evidence="3" id="KW-1185">Reference proteome</keyword>
<dbReference type="Pfam" id="PF01636">
    <property type="entry name" value="APH"/>
    <property type="match status" value="1"/>
</dbReference>
<dbReference type="RefSeq" id="WP_238712983.1">
    <property type="nucleotide sequence ID" value="NZ_JAEPBH010000010.1"/>
</dbReference>
<name>A0A8K0V3I8_9ENTR</name>
<evidence type="ECO:0000313" key="3">
    <source>
        <dbReference type="Proteomes" id="UP000659047"/>
    </source>
</evidence>
<protein>
    <submittedName>
        <fullName evidence="2">YcbJ family phosphotransferase</fullName>
    </submittedName>
</protein>
<dbReference type="InterPro" id="IPR011009">
    <property type="entry name" value="Kinase-like_dom_sf"/>
</dbReference>
<accession>A0A8K0V3I8</accession>
<reference evidence="2" key="1">
    <citation type="submission" date="2021-01" db="EMBL/GenBank/DDBJ databases">
        <title>Intestinitalea alba gen. nov., sp. nov., a novel genus of the family Enterobacteriaceae, isolated from the gut of the plastic-eating mealworm Tenebrio molitor L.</title>
        <authorList>
            <person name="Yang Y."/>
        </authorList>
    </citation>
    <scope>NUCLEOTIDE SEQUENCE</scope>
    <source>
        <strain evidence="2">BIT-L3</strain>
    </source>
</reference>
<dbReference type="SUPFAM" id="SSF56112">
    <property type="entry name" value="Protein kinase-like (PK-like)"/>
    <property type="match status" value="1"/>
</dbReference>
<dbReference type="InterPro" id="IPR002575">
    <property type="entry name" value="Aminoglycoside_PTrfase"/>
</dbReference>
<organism evidence="2 3">
    <name type="scientific">Tenebrionibacter intestinalis</name>
    <dbReference type="NCBI Taxonomy" id="2799638"/>
    <lineage>
        <taxon>Bacteria</taxon>
        <taxon>Pseudomonadati</taxon>
        <taxon>Pseudomonadota</taxon>
        <taxon>Gammaproteobacteria</taxon>
        <taxon>Enterobacterales</taxon>
        <taxon>Enterobacteriaceae</taxon>
        <taxon>Tenebrionibacter/Tenebrionicola group</taxon>
        <taxon>Tenebrionibacter</taxon>
    </lineage>
</organism>
<dbReference type="AlphaFoldDB" id="A0A8K0V3I8"/>
<dbReference type="EMBL" id="JAEPBH010000010">
    <property type="protein sequence ID" value="MBK4714748.1"/>
    <property type="molecule type" value="Genomic_DNA"/>
</dbReference>
<sequence>MERLRAELSHLLGEPLSRLECVSETPETTLWSVYDARGTAMPLLAKCYAAPGVASRIAWKMSLLARYATVRMPAVYGVITHEGITGQDVLIIERLRGVSVEAPARTPQRWAQLKEEIIEALLSWHQIDSQGCVGDVDSTQENRWPVWYRQRIDVLWSTVSKLKSGSLTMQDNRLLFRSREALPRLFDNFTDTCVLVHGNFTLGSMLKDARSDRLSAVMNPGAILWAPREYDLFRLQEQGMSESLLWHYLQRAPVAESFLWRRWLYILWNEVARLVSCGRMNRPAFDAAAKALLPWL</sequence>
<evidence type="ECO:0000259" key="1">
    <source>
        <dbReference type="Pfam" id="PF01636"/>
    </source>
</evidence>
<dbReference type="Gene3D" id="3.90.1200.10">
    <property type="match status" value="1"/>
</dbReference>
<dbReference type="NCBIfam" id="NF007890">
    <property type="entry name" value="PRK10593.1"/>
    <property type="match status" value="1"/>
</dbReference>
<feature type="domain" description="Aminoglycoside phosphotransferase" evidence="1">
    <location>
        <begin position="63"/>
        <end position="237"/>
    </location>
</feature>
<proteinExistence type="predicted"/>